<protein>
    <recommendedName>
        <fullName evidence="2">BTB domain-containing protein</fullName>
    </recommendedName>
</protein>
<dbReference type="InterPro" id="IPR049765">
    <property type="entry name" value="ANFY1_BTB_POZ"/>
</dbReference>
<dbReference type="SMART" id="SM00225">
    <property type="entry name" value="BTB"/>
    <property type="match status" value="1"/>
</dbReference>
<reference evidence="3" key="1">
    <citation type="journal article" date="2023" name="IScience">
        <title>Live-bearing cockroach genome reveals convergent evolutionary mechanisms linked to viviparity in insects and beyond.</title>
        <authorList>
            <person name="Fouks B."/>
            <person name="Harrison M.C."/>
            <person name="Mikhailova A.A."/>
            <person name="Marchal E."/>
            <person name="English S."/>
            <person name="Carruthers M."/>
            <person name="Jennings E.C."/>
            <person name="Chiamaka E.L."/>
            <person name="Frigard R.A."/>
            <person name="Pippel M."/>
            <person name="Attardo G.M."/>
            <person name="Benoit J.B."/>
            <person name="Bornberg-Bauer E."/>
            <person name="Tobe S.S."/>
        </authorList>
    </citation>
    <scope>NUCLEOTIDE SEQUENCE</scope>
    <source>
        <strain evidence="3">Stay&amp;Tobe</strain>
    </source>
</reference>
<dbReference type="PROSITE" id="PS50097">
    <property type="entry name" value="BTB"/>
    <property type="match status" value="1"/>
</dbReference>
<keyword evidence="4" id="KW-1185">Reference proteome</keyword>
<evidence type="ECO:0000259" key="2">
    <source>
        <dbReference type="PROSITE" id="PS50097"/>
    </source>
</evidence>
<accession>A0AAD7ZY58</accession>
<evidence type="ECO:0000313" key="3">
    <source>
        <dbReference type="EMBL" id="KAJ9588903.1"/>
    </source>
</evidence>
<proteinExistence type="predicted"/>
<dbReference type="PANTHER" id="PTHR24413">
    <property type="entry name" value="SPECKLE-TYPE POZ PROTEIN"/>
    <property type="match status" value="1"/>
</dbReference>
<keyword evidence="1" id="KW-0175">Coiled coil</keyword>
<evidence type="ECO:0000256" key="1">
    <source>
        <dbReference type="SAM" id="Coils"/>
    </source>
</evidence>
<evidence type="ECO:0000313" key="4">
    <source>
        <dbReference type="Proteomes" id="UP001233999"/>
    </source>
</evidence>
<dbReference type="EMBL" id="JASPKZ010005296">
    <property type="protein sequence ID" value="KAJ9588903.1"/>
    <property type="molecule type" value="Genomic_DNA"/>
</dbReference>
<dbReference type="Gene3D" id="3.30.710.10">
    <property type="entry name" value="Potassium Channel Kv1.1, Chain A"/>
    <property type="match status" value="1"/>
</dbReference>
<feature type="domain" description="BTB" evidence="2">
    <location>
        <begin position="72"/>
        <end position="134"/>
    </location>
</feature>
<dbReference type="InterPro" id="IPR000210">
    <property type="entry name" value="BTB/POZ_dom"/>
</dbReference>
<comment type="caution">
    <text evidence="3">The sequence shown here is derived from an EMBL/GenBank/DDBJ whole genome shotgun (WGS) entry which is preliminary data.</text>
</comment>
<sequence>MANADKGEIAKLQQHLSLLKEEYVKLQTHCNELERKYALASAAAGEVNENSFVSKLLQTVAGLFDPTTLQYHDMKVQLNGRLIPAHRFVLAARSDCWGVPSLADVDSLDWSELGCEVGVAMLKWVYTDQVDFSRGDSFTLDLMKTANTYKLEDLVAKCEKALMASVNVRNCVKFYTTADEIGAETLKEHCSGLISAHWDDFTSEDFAHMSAPLLYRMFSSQRLVSPCMLLYAFKGRMSCSCIWLKTTRMIKKREKERGEFVPNQLNTT</sequence>
<organism evidence="3 4">
    <name type="scientific">Diploptera punctata</name>
    <name type="common">Pacific beetle cockroach</name>
    <dbReference type="NCBI Taxonomy" id="6984"/>
    <lineage>
        <taxon>Eukaryota</taxon>
        <taxon>Metazoa</taxon>
        <taxon>Ecdysozoa</taxon>
        <taxon>Arthropoda</taxon>
        <taxon>Hexapoda</taxon>
        <taxon>Insecta</taxon>
        <taxon>Pterygota</taxon>
        <taxon>Neoptera</taxon>
        <taxon>Polyneoptera</taxon>
        <taxon>Dictyoptera</taxon>
        <taxon>Blattodea</taxon>
        <taxon>Blaberoidea</taxon>
        <taxon>Blaberidae</taxon>
        <taxon>Diplopterinae</taxon>
        <taxon>Diploptera</taxon>
    </lineage>
</organism>
<dbReference type="AlphaFoldDB" id="A0AAD7ZY58"/>
<dbReference type="CDD" id="cd18303">
    <property type="entry name" value="BTB_POZ_Rank-5"/>
    <property type="match status" value="1"/>
</dbReference>
<reference evidence="3" key="2">
    <citation type="submission" date="2023-05" db="EMBL/GenBank/DDBJ databases">
        <authorList>
            <person name="Fouks B."/>
        </authorList>
    </citation>
    <scope>NUCLEOTIDE SEQUENCE</scope>
    <source>
        <strain evidence="3">Stay&amp;Tobe</strain>
        <tissue evidence="3">Testes</tissue>
    </source>
</reference>
<dbReference type="Pfam" id="PF00651">
    <property type="entry name" value="BTB"/>
    <property type="match status" value="1"/>
</dbReference>
<dbReference type="Proteomes" id="UP001233999">
    <property type="component" value="Unassembled WGS sequence"/>
</dbReference>
<dbReference type="InterPro" id="IPR011333">
    <property type="entry name" value="SKP1/BTB/POZ_sf"/>
</dbReference>
<dbReference type="SUPFAM" id="SSF54695">
    <property type="entry name" value="POZ domain"/>
    <property type="match status" value="1"/>
</dbReference>
<name>A0AAD7ZY58_DIPPU</name>
<gene>
    <name evidence="3" type="ORF">L9F63_017781</name>
</gene>
<feature type="coiled-coil region" evidence="1">
    <location>
        <begin position="2"/>
        <end position="50"/>
    </location>
</feature>